<name>A0AAN9Q9Z9_CANGL</name>
<gene>
    <name evidence="1" type="ORF">VNO77_24495</name>
</gene>
<proteinExistence type="predicted"/>
<comment type="caution">
    <text evidence="1">The sequence shown here is derived from an EMBL/GenBank/DDBJ whole genome shotgun (WGS) entry which is preliminary data.</text>
</comment>
<dbReference type="AlphaFoldDB" id="A0AAN9Q9Z9"/>
<protein>
    <submittedName>
        <fullName evidence="1">Uncharacterized protein</fullName>
    </submittedName>
</protein>
<keyword evidence="2" id="KW-1185">Reference proteome</keyword>
<dbReference type="EMBL" id="JAYMYQ010000005">
    <property type="protein sequence ID" value="KAK7330305.1"/>
    <property type="molecule type" value="Genomic_DNA"/>
</dbReference>
<dbReference type="Proteomes" id="UP001367508">
    <property type="component" value="Unassembled WGS sequence"/>
</dbReference>
<sequence>MQHPDRSRNCTQESDSRLDSFIRLISISQTQQQLYSAWLSYIPLLCPGSMKLAKKRLTEDAVERKSGRGTDFLFTRHFERSKVECLCITQHVIAYI</sequence>
<reference evidence="1 2" key="1">
    <citation type="submission" date="2024-01" db="EMBL/GenBank/DDBJ databases">
        <title>The genomes of 5 underutilized Papilionoideae crops provide insights into root nodulation and disease resistanc.</title>
        <authorList>
            <person name="Jiang F."/>
        </authorList>
    </citation>
    <scope>NUCLEOTIDE SEQUENCE [LARGE SCALE GENOMIC DNA]</scope>
    <source>
        <strain evidence="1">LVBAO_FW01</strain>
        <tissue evidence="1">Leaves</tissue>
    </source>
</reference>
<organism evidence="1 2">
    <name type="scientific">Canavalia gladiata</name>
    <name type="common">Sword bean</name>
    <name type="synonym">Dolichos gladiatus</name>
    <dbReference type="NCBI Taxonomy" id="3824"/>
    <lineage>
        <taxon>Eukaryota</taxon>
        <taxon>Viridiplantae</taxon>
        <taxon>Streptophyta</taxon>
        <taxon>Embryophyta</taxon>
        <taxon>Tracheophyta</taxon>
        <taxon>Spermatophyta</taxon>
        <taxon>Magnoliopsida</taxon>
        <taxon>eudicotyledons</taxon>
        <taxon>Gunneridae</taxon>
        <taxon>Pentapetalae</taxon>
        <taxon>rosids</taxon>
        <taxon>fabids</taxon>
        <taxon>Fabales</taxon>
        <taxon>Fabaceae</taxon>
        <taxon>Papilionoideae</taxon>
        <taxon>50 kb inversion clade</taxon>
        <taxon>NPAAA clade</taxon>
        <taxon>indigoferoid/millettioid clade</taxon>
        <taxon>Phaseoleae</taxon>
        <taxon>Canavalia</taxon>
    </lineage>
</organism>
<evidence type="ECO:0000313" key="1">
    <source>
        <dbReference type="EMBL" id="KAK7330305.1"/>
    </source>
</evidence>
<accession>A0AAN9Q9Z9</accession>
<evidence type="ECO:0000313" key="2">
    <source>
        <dbReference type="Proteomes" id="UP001367508"/>
    </source>
</evidence>